<feature type="region of interest" description="Disordered" evidence="1">
    <location>
        <begin position="169"/>
        <end position="216"/>
    </location>
</feature>
<name>A0A9P6I7I0_9PEZI</name>
<feature type="region of interest" description="Disordered" evidence="1">
    <location>
        <begin position="323"/>
        <end position="362"/>
    </location>
</feature>
<feature type="compositionally biased region" description="Polar residues" evidence="1">
    <location>
        <begin position="53"/>
        <end position="63"/>
    </location>
</feature>
<evidence type="ECO:0000313" key="2">
    <source>
        <dbReference type="EMBL" id="KAF9877404.1"/>
    </source>
</evidence>
<organism evidence="2 3">
    <name type="scientific">Colletotrichum karsti</name>
    <dbReference type="NCBI Taxonomy" id="1095194"/>
    <lineage>
        <taxon>Eukaryota</taxon>
        <taxon>Fungi</taxon>
        <taxon>Dikarya</taxon>
        <taxon>Ascomycota</taxon>
        <taxon>Pezizomycotina</taxon>
        <taxon>Sordariomycetes</taxon>
        <taxon>Hypocreomycetidae</taxon>
        <taxon>Glomerellales</taxon>
        <taxon>Glomerellaceae</taxon>
        <taxon>Colletotrichum</taxon>
        <taxon>Colletotrichum boninense species complex</taxon>
    </lineage>
</organism>
<feature type="compositionally biased region" description="Basic residues" evidence="1">
    <location>
        <begin position="69"/>
        <end position="80"/>
    </location>
</feature>
<dbReference type="GeneID" id="62160897"/>
<protein>
    <recommendedName>
        <fullName evidence="4">Reticulocyte-binding protein 2-like protein a</fullName>
    </recommendedName>
</protein>
<accession>A0A9P6I7I0</accession>
<dbReference type="RefSeq" id="XP_038746865.1">
    <property type="nucleotide sequence ID" value="XM_038887823.1"/>
</dbReference>
<dbReference type="EMBL" id="JAATWM020000014">
    <property type="protein sequence ID" value="KAF9877404.1"/>
    <property type="molecule type" value="Genomic_DNA"/>
</dbReference>
<dbReference type="Proteomes" id="UP000781932">
    <property type="component" value="Unassembled WGS sequence"/>
</dbReference>
<feature type="region of interest" description="Disordered" evidence="1">
    <location>
        <begin position="1"/>
        <end position="136"/>
    </location>
</feature>
<comment type="caution">
    <text evidence="2">The sequence shown here is derived from an EMBL/GenBank/DDBJ whole genome shotgun (WGS) entry which is preliminary data.</text>
</comment>
<keyword evidence="3" id="KW-1185">Reference proteome</keyword>
<reference evidence="2" key="2">
    <citation type="submission" date="2020-11" db="EMBL/GenBank/DDBJ databases">
        <title>Whole genome sequencing of Colletotrichum sp.</title>
        <authorList>
            <person name="Li H."/>
        </authorList>
    </citation>
    <scope>NUCLEOTIDE SEQUENCE</scope>
    <source>
        <strain evidence="2">CkLH20</strain>
    </source>
</reference>
<feature type="compositionally biased region" description="Polar residues" evidence="1">
    <location>
        <begin position="31"/>
        <end position="44"/>
    </location>
</feature>
<sequence length="626" mass="71160">MRRGKRRVHIVDADGKAQGEISSAESSSQSTTNPAPNYRPSQSAAGGRPAAPRSSSHVRTSAGNMKGKAPSRYRTHRKPQRFGANRSDVSPDEGPSTRPYSTHSMPPQHTRSANPFMEGTRRSYDYEAPSKYSLQTRPQSMYSAVPELVPYVGYSSPYGPGSYTMPQHMAQYLYSQPPPPAPPPEEVAPPKTPAPPLERSPPPPPSQKRAEEGVEITNLRKQLELFKQEQKKREDLEKQKELEDKIRKDAEEKMAKIMEEMRLAQEQTKMEIEKARIEATMAARQAVEAERKAEEDRRRLEEEEAERCRRIAEEKIAAEVRAEAERVRLEKEEADRLSREMQAKVEQQQEERRRLQQQEKEDLERLRQEIIEQVRAEILERERRYLSSSSGSRSFSSRSSRSSNSYMSLSSTSEGGSNDSNSPKRRSRKSSLGRAAKVPSVKASSLKVAEAKTPASVLKEDASTSPPDPFVYLVGTSPPPPETEEDTQTQPYSSWEQTPYTMGWHYQPYATRSENQDSVYQNNSNINQGGVPGEQELDTLRNVEQLTVEQVRDWDREVEGREQKIRQFLVYLENNKAIISPEEKAKMESQADQLLKPMVKMRSGFKETIKSLEMIMSNSHDQEGKE</sequence>
<feature type="compositionally biased region" description="Low complexity" evidence="1">
    <location>
        <begin position="386"/>
        <end position="421"/>
    </location>
</feature>
<evidence type="ECO:0000313" key="3">
    <source>
        <dbReference type="Proteomes" id="UP000781932"/>
    </source>
</evidence>
<dbReference type="AlphaFoldDB" id="A0A9P6I7I0"/>
<evidence type="ECO:0000256" key="1">
    <source>
        <dbReference type="SAM" id="MobiDB-lite"/>
    </source>
</evidence>
<reference evidence="2" key="1">
    <citation type="submission" date="2020-03" db="EMBL/GenBank/DDBJ databases">
        <authorList>
            <person name="He L."/>
        </authorList>
    </citation>
    <scope>NUCLEOTIDE SEQUENCE</scope>
    <source>
        <strain evidence="2">CkLH20</strain>
    </source>
</reference>
<feature type="compositionally biased region" description="Pro residues" evidence="1">
    <location>
        <begin position="176"/>
        <end position="206"/>
    </location>
</feature>
<evidence type="ECO:0008006" key="4">
    <source>
        <dbReference type="Google" id="ProtNLM"/>
    </source>
</evidence>
<feature type="region of interest" description="Disordered" evidence="1">
    <location>
        <begin position="382"/>
        <end position="494"/>
    </location>
</feature>
<gene>
    <name evidence="2" type="ORF">CkaCkLH20_05104</name>
</gene>
<feature type="compositionally biased region" description="Polar residues" evidence="1">
    <location>
        <begin position="98"/>
        <end position="113"/>
    </location>
</feature>
<proteinExistence type="predicted"/>